<dbReference type="SUPFAM" id="SSF56487">
    <property type="entry name" value="SRCR-like"/>
    <property type="match status" value="3"/>
</dbReference>
<evidence type="ECO:0000256" key="2">
    <source>
        <dbReference type="ARBA" id="ARBA00022737"/>
    </source>
</evidence>
<dbReference type="InterPro" id="IPR001190">
    <property type="entry name" value="SRCR"/>
</dbReference>
<keyword evidence="2" id="KW-0677">Repeat</keyword>
<feature type="disulfide bond" evidence="5">
    <location>
        <begin position="54"/>
        <end position="118"/>
    </location>
</feature>
<dbReference type="GO" id="GO:0005886">
    <property type="term" value="C:plasma membrane"/>
    <property type="evidence" value="ECO:0007669"/>
    <property type="project" value="TreeGrafter"/>
</dbReference>
<name>A0A3P9D255_9CICH</name>
<dbReference type="AlphaFoldDB" id="A0A3P9D255"/>
<keyword evidence="1" id="KW-0732">Signal</keyword>
<evidence type="ECO:0000313" key="7">
    <source>
        <dbReference type="Ensembl" id="ENSMZEP00005028434.1"/>
    </source>
</evidence>
<dbReference type="GO" id="GO:0031638">
    <property type="term" value="P:zymogen activation"/>
    <property type="evidence" value="ECO:0007669"/>
    <property type="project" value="TreeGrafter"/>
</dbReference>
<dbReference type="PROSITE" id="PS50287">
    <property type="entry name" value="SRCR_2"/>
    <property type="match status" value="3"/>
</dbReference>
<feature type="disulfide bond" evidence="5">
    <location>
        <begin position="273"/>
        <end position="334"/>
    </location>
</feature>
<dbReference type="GeneTree" id="ENSGT00950000183145"/>
<dbReference type="Proteomes" id="UP000265160">
    <property type="component" value="Unplaced"/>
</dbReference>
<feature type="disulfide bond" evidence="5">
    <location>
        <begin position="156"/>
        <end position="220"/>
    </location>
</feature>
<reference evidence="7" key="1">
    <citation type="submission" date="2025-08" db="UniProtKB">
        <authorList>
            <consortium name="Ensembl"/>
        </authorList>
    </citation>
    <scope>IDENTIFICATION</scope>
</reference>
<proteinExistence type="predicted"/>
<dbReference type="PRINTS" id="PR00258">
    <property type="entry name" value="SPERACTRCPTR"/>
</dbReference>
<evidence type="ECO:0000256" key="1">
    <source>
        <dbReference type="ARBA" id="ARBA00022729"/>
    </source>
</evidence>
<dbReference type="Gene3D" id="3.10.250.10">
    <property type="entry name" value="SRCR-like domain"/>
    <property type="match status" value="3"/>
</dbReference>
<dbReference type="SMART" id="SM00202">
    <property type="entry name" value="SR"/>
    <property type="match status" value="3"/>
</dbReference>
<dbReference type="PANTHER" id="PTHR48071">
    <property type="entry name" value="SRCR DOMAIN-CONTAINING PROTEIN"/>
    <property type="match status" value="1"/>
</dbReference>
<evidence type="ECO:0000256" key="3">
    <source>
        <dbReference type="ARBA" id="ARBA00023157"/>
    </source>
</evidence>
<feature type="domain" description="SRCR" evidence="6">
    <location>
        <begin position="27"/>
        <end position="129"/>
    </location>
</feature>
<dbReference type="GO" id="GO:0004252">
    <property type="term" value="F:serine-type endopeptidase activity"/>
    <property type="evidence" value="ECO:0007669"/>
    <property type="project" value="TreeGrafter"/>
</dbReference>
<organism evidence="7 8">
    <name type="scientific">Maylandia zebra</name>
    <name type="common">zebra mbuna</name>
    <dbReference type="NCBI Taxonomy" id="106582"/>
    <lineage>
        <taxon>Eukaryota</taxon>
        <taxon>Metazoa</taxon>
        <taxon>Chordata</taxon>
        <taxon>Craniata</taxon>
        <taxon>Vertebrata</taxon>
        <taxon>Euteleostomi</taxon>
        <taxon>Actinopterygii</taxon>
        <taxon>Neopterygii</taxon>
        <taxon>Teleostei</taxon>
        <taxon>Neoteleostei</taxon>
        <taxon>Acanthomorphata</taxon>
        <taxon>Ovalentaria</taxon>
        <taxon>Cichlomorphae</taxon>
        <taxon>Cichliformes</taxon>
        <taxon>Cichlidae</taxon>
        <taxon>African cichlids</taxon>
        <taxon>Pseudocrenilabrinae</taxon>
        <taxon>Haplochromini</taxon>
        <taxon>Maylandia</taxon>
        <taxon>Maylandia zebra complex</taxon>
    </lineage>
</organism>
<evidence type="ECO:0000256" key="4">
    <source>
        <dbReference type="ARBA" id="ARBA00023180"/>
    </source>
</evidence>
<evidence type="ECO:0000259" key="6">
    <source>
        <dbReference type="PROSITE" id="PS50287"/>
    </source>
</evidence>
<comment type="caution">
    <text evidence="5">Lacks conserved residue(s) required for the propagation of feature annotation.</text>
</comment>
<feature type="disulfide bond" evidence="5">
    <location>
        <begin position="260"/>
        <end position="324"/>
    </location>
</feature>
<feature type="domain" description="SRCR" evidence="6">
    <location>
        <begin position="130"/>
        <end position="231"/>
    </location>
</feature>
<keyword evidence="8" id="KW-1185">Reference proteome</keyword>
<keyword evidence="3 5" id="KW-1015">Disulfide bond</keyword>
<dbReference type="Ensembl" id="ENSMZET00005029338.1">
    <property type="protein sequence ID" value="ENSMZEP00005028434.1"/>
    <property type="gene ID" value="ENSMZEG00005021202.1"/>
</dbReference>
<dbReference type="InterPro" id="IPR036772">
    <property type="entry name" value="SRCR-like_dom_sf"/>
</dbReference>
<evidence type="ECO:0000256" key="5">
    <source>
        <dbReference type="PROSITE-ProRule" id="PRU00196"/>
    </source>
</evidence>
<protein>
    <recommendedName>
        <fullName evidence="6">SRCR domain-containing protein</fullName>
    </recommendedName>
</protein>
<reference evidence="7" key="2">
    <citation type="submission" date="2025-09" db="UniProtKB">
        <authorList>
            <consortium name="Ensembl"/>
        </authorList>
    </citation>
    <scope>IDENTIFICATION</scope>
</reference>
<dbReference type="FunFam" id="3.10.250.10:FF:000002">
    <property type="entry name" value="Scavenger receptor cysteine-rich type 1 protein M130"/>
    <property type="match status" value="2"/>
</dbReference>
<sequence>MLNLFYNEAHIQPTLNLSGHMNETPFLSVLVGSGSTRCSGRVEVYHNNSWGTVCDDGWDLNDAQVVCRQLNCGSALEAPHSANYGAGTGQIWLDHVTCSGGESSLTECQHSGFGTNNCGHGQDAGVIYLIRLAGSGSTRCSGRVEVYHNNSFGTVCDDGWDLNDAEIVCRQLNCGTARGAPRSAHFGAGTGQIWLDRVTCSGSEGSLTQCQHGGFGTNNCVHNQDAGVVCSDLIRLVGSGSTRCSGRVEIFHNNSWGTVCDDSWDLNDAQVVCRELNCGTALGAPPFAQFGAGTGQIWLDNVTCSGNEESLAQCQHNGFGSNKCGHDHDAGAICSGENFFFPIIYTMSDTVNTTVSLYRFFVHSLMCFILKLSVSHQIKLHSNHSMQDFNGKIFICKRGNFIS</sequence>
<keyword evidence="4" id="KW-0325">Glycoprotein</keyword>
<feature type="domain" description="SRCR" evidence="6">
    <location>
        <begin position="234"/>
        <end position="335"/>
    </location>
</feature>
<feature type="disulfide bond" evidence="5">
    <location>
        <begin position="169"/>
        <end position="230"/>
    </location>
</feature>
<evidence type="ECO:0000313" key="8">
    <source>
        <dbReference type="Proteomes" id="UP000265160"/>
    </source>
</evidence>
<dbReference type="Pfam" id="PF00530">
    <property type="entry name" value="SRCR"/>
    <property type="match status" value="3"/>
</dbReference>
<feature type="disulfide bond" evidence="5">
    <location>
        <begin position="304"/>
        <end position="314"/>
    </location>
</feature>
<feature type="disulfide bond" evidence="5">
    <location>
        <begin position="200"/>
        <end position="210"/>
    </location>
</feature>
<dbReference type="FunFam" id="3.10.250.10:FF:000006">
    <property type="entry name" value="neurotrypsin isoform X2"/>
    <property type="match status" value="1"/>
</dbReference>
<accession>A0A3P9D255</accession>
<feature type="disulfide bond" evidence="5">
    <location>
        <begin position="98"/>
        <end position="108"/>
    </location>
</feature>
<dbReference type="PANTHER" id="PTHR48071:SF27">
    <property type="entry name" value="SCAVENGER RECEPTOR CYSTEINE-RICH TYPE 1 PROTEIN M130-LIKE"/>
    <property type="match status" value="1"/>
</dbReference>